<organism evidence="1 2">
    <name type="scientific">Lepagella muris</name>
    <dbReference type="NCBI Taxonomy" id="3032870"/>
    <lineage>
        <taxon>Bacteria</taxon>
        <taxon>Pseudomonadati</taxon>
        <taxon>Bacteroidota</taxon>
        <taxon>Bacteroidia</taxon>
        <taxon>Bacteroidales</taxon>
        <taxon>Muribaculaceae</taxon>
        <taxon>Lepagella</taxon>
    </lineage>
</organism>
<protein>
    <submittedName>
        <fullName evidence="1">Fibronectin type III domain-containing protein</fullName>
    </submittedName>
</protein>
<sequence length="1112" mass="121258">MNDFYGYGNNRQYEGLYGSGYIDAGKALMMDESGKPEAVADFELIADQDYFTISWTIPASSDNNVNNHLIYYSKEPFTASDDLSKLSRLVVDTKFLNSGDSYTTEIGNLDNMTTYYVAIQAVNRWGKASELSEVKSVTTNEGPKLSVSGEEIFLNTDAANPIASGEFTISNEAEGLLKWQASHRTVSAQLNSARPLPGKIASFNGKLSAFSAGQRDVAAAPEYVADDYPREMTWSELLWAMIGETDKSLPNSMAQWFRVDPEKYPDGFNLTSLWFEAPTDGIFGSNPKIEIYKGNVGISSASLLQEVEYPFFTYNYGIPLNEQIWFAPGESFWVVAHFDAGQEGYPLGMAHTERTDASGYSYMSNDMGKTWVQLSSALKGSNYESIANEFVWAIRARSLNPDWSEMLELTPESGTIKKGESQTVGIKADGRKIVNGNYSFNLNLTTNESGNRTTKVPVQLSVSGNNPSVDVPKVVDFGSILTGQSKTLTIEVFNKGYGSFQGSEYGASLYEDNISSSSENFSGPHSVNGGFPARATSKVDLTFNPKSAGSHSGTVTFTDKYGNEVKILLQGVATDPARLAVTPQVIEADTLSLGDDPKEFTFKISNEGKYPLEYVFPKFSSESVDGGSKLHKFGYNIGSTLEGFNEFAYEAAPELINPTDIASKFDDATYLTNAIPLGFSFPFYGKSYDKIYITSFGGVLFAPNKETLRSPLSEESSALAGTGAILAYGRQLQMSPDSKVEYGMKDGKFVINFKDVLALVYDTDYAPVSFHITMSPDGNIEIFYDNYTAANLFQNGSTLYCGIADPELEDCMTLTSVDMADCYDINEPTPDSKRYTLFNSGTAVMFESPRAQFVRSLEPAYGLVSPGESVEVKATVSVSDDMNSGETFNNLAIVTNDPAPAISAVRFKAFISDKGMSPEIVVENTDINFGDVFRTSEVMIPVTIKNAGHKMMTVTSAAFDNNSLGITNTLPFEIKPGASVDLIVKVPTEKECALDDKLTITTDAGDTSVRIAGNVIGCPAADLSFSEITETVESGATLSKTLEISNSGNEALEYAFSPEENVRLSVPEKENSVVSYVYGASVDNKTSFDWIDIVSNGLGEQNAYRYYMNHDS</sequence>
<gene>
    <name evidence="1" type="ORF">E5331_19755</name>
</gene>
<evidence type="ECO:0000313" key="2">
    <source>
        <dbReference type="Proteomes" id="UP000306319"/>
    </source>
</evidence>
<reference evidence="1" key="1">
    <citation type="submission" date="2019-04" db="EMBL/GenBank/DDBJ databases">
        <title>Microbes associate with the intestines of laboratory mice.</title>
        <authorList>
            <person name="Navarre W."/>
            <person name="Wong E."/>
            <person name="Huang K."/>
            <person name="Tropini C."/>
            <person name="Ng K."/>
            <person name="Yu B."/>
        </authorList>
    </citation>
    <scope>NUCLEOTIDE SEQUENCE</scope>
    <source>
        <strain evidence="1">NM04_E33</strain>
    </source>
</reference>
<dbReference type="Proteomes" id="UP000306319">
    <property type="component" value="Unassembled WGS sequence"/>
</dbReference>
<keyword evidence="2" id="KW-1185">Reference proteome</keyword>
<evidence type="ECO:0000313" key="1">
    <source>
        <dbReference type="EMBL" id="TGY75643.1"/>
    </source>
</evidence>
<dbReference type="EMBL" id="SRYB01000056">
    <property type="protein sequence ID" value="TGY75643.1"/>
    <property type="molecule type" value="Genomic_DNA"/>
</dbReference>
<name>A0AC61RFB4_9BACT</name>
<accession>A0AC61RFB4</accession>
<proteinExistence type="predicted"/>
<comment type="caution">
    <text evidence="1">The sequence shown here is derived from an EMBL/GenBank/DDBJ whole genome shotgun (WGS) entry which is preliminary data.</text>
</comment>